<dbReference type="RefSeq" id="WP_193217858.1">
    <property type="nucleotide sequence ID" value="NZ_CP136051.1"/>
</dbReference>
<dbReference type="InterPro" id="IPR011008">
    <property type="entry name" value="Dimeric_a/b-barrel"/>
</dbReference>
<organism evidence="2 3">
    <name type="scientific">Imperialibacter roseus</name>
    <dbReference type="NCBI Taxonomy" id="1324217"/>
    <lineage>
        <taxon>Bacteria</taxon>
        <taxon>Pseudomonadati</taxon>
        <taxon>Bacteroidota</taxon>
        <taxon>Cytophagia</taxon>
        <taxon>Cytophagales</taxon>
        <taxon>Flammeovirgaceae</taxon>
        <taxon>Imperialibacter</taxon>
    </lineage>
</organism>
<dbReference type="Proteomes" id="UP001302349">
    <property type="component" value="Chromosome"/>
</dbReference>
<feature type="domain" description="Stress-response A/B barrel" evidence="1">
    <location>
        <begin position="8"/>
        <end position="103"/>
    </location>
</feature>
<dbReference type="SUPFAM" id="SSF54909">
    <property type="entry name" value="Dimeric alpha+beta barrel"/>
    <property type="match status" value="1"/>
</dbReference>
<proteinExistence type="predicted"/>
<dbReference type="PROSITE" id="PS51502">
    <property type="entry name" value="S_R_A_B_BARREL"/>
    <property type="match status" value="1"/>
</dbReference>
<evidence type="ECO:0000259" key="1">
    <source>
        <dbReference type="PROSITE" id="PS51502"/>
    </source>
</evidence>
<dbReference type="InterPro" id="IPR013097">
    <property type="entry name" value="Dabb"/>
</dbReference>
<evidence type="ECO:0000313" key="2">
    <source>
        <dbReference type="EMBL" id="WOK07908.1"/>
    </source>
</evidence>
<dbReference type="SMART" id="SM00886">
    <property type="entry name" value="Dabb"/>
    <property type="match status" value="1"/>
</dbReference>
<name>A0ABZ0IS74_9BACT</name>
<dbReference type="Pfam" id="PF07876">
    <property type="entry name" value="Dabb"/>
    <property type="match status" value="1"/>
</dbReference>
<keyword evidence="3" id="KW-1185">Reference proteome</keyword>
<accession>A0ABZ0IS74</accession>
<sequence>MKDSSVNFYHVVYFWLKDPSEANKKTFLSHVKEYTGSIDVIKERFIGTPADTNRPVIDNTYTFSIVLAFDSKKDQDAYQEHPVHLAFVEKAQHMWSKVQVYDSVKV</sequence>
<gene>
    <name evidence="2" type="ORF">RT717_04605</name>
</gene>
<dbReference type="Gene3D" id="3.30.70.100">
    <property type="match status" value="1"/>
</dbReference>
<evidence type="ECO:0000313" key="3">
    <source>
        <dbReference type="Proteomes" id="UP001302349"/>
    </source>
</evidence>
<dbReference type="EMBL" id="CP136051">
    <property type="protein sequence ID" value="WOK07908.1"/>
    <property type="molecule type" value="Genomic_DNA"/>
</dbReference>
<protein>
    <submittedName>
        <fullName evidence="2">Dabb family protein</fullName>
    </submittedName>
</protein>
<reference evidence="2 3" key="1">
    <citation type="journal article" date="2023" name="Microbiol. Resour. Announc.">
        <title>Complete Genome Sequence of Imperialibacter roseus strain P4T.</title>
        <authorList>
            <person name="Tizabi D.R."/>
            <person name="Bachvaroff T."/>
            <person name="Hill R.T."/>
        </authorList>
    </citation>
    <scope>NUCLEOTIDE SEQUENCE [LARGE SCALE GENOMIC DNA]</scope>
    <source>
        <strain evidence="2 3">P4T</strain>
    </source>
</reference>